<proteinExistence type="predicted"/>
<keyword evidence="1" id="KW-0805">Transcription regulation</keyword>
<accession>A0A1H4WW37</accession>
<evidence type="ECO:0000313" key="4">
    <source>
        <dbReference type="EMBL" id="SEC96948.1"/>
    </source>
</evidence>
<evidence type="ECO:0000256" key="3">
    <source>
        <dbReference type="ARBA" id="ARBA00023163"/>
    </source>
</evidence>
<keyword evidence="2 4" id="KW-0238">DNA-binding</keyword>
<keyword evidence="3" id="KW-0804">Transcription</keyword>
<dbReference type="Proteomes" id="UP000183561">
    <property type="component" value="Unassembled WGS sequence"/>
</dbReference>
<gene>
    <name evidence="4" type="ORF">SAMN04490239_6197</name>
</gene>
<dbReference type="PANTHER" id="PTHR30055">
    <property type="entry name" value="HTH-TYPE TRANSCRIPTIONAL REGULATOR RUTR"/>
    <property type="match status" value="1"/>
</dbReference>
<dbReference type="Gene3D" id="1.10.357.10">
    <property type="entry name" value="Tetracycline Repressor, domain 2"/>
    <property type="match status" value="1"/>
</dbReference>
<keyword evidence="5" id="KW-1185">Reference proteome</keyword>
<dbReference type="SUPFAM" id="SSF46689">
    <property type="entry name" value="Homeodomain-like"/>
    <property type="match status" value="1"/>
</dbReference>
<sequence>MEPLVDPRASDADLTAKARIRNAALDLYSRDGEDRVSMRAVAAAAGVTVGLVQHHFKTKAGIRDAVEQLVIDYFATAIAGAASTGSPAEVASARDEAVGRMLEANPTVVNYIRRALLDPAGPRGRLLERLTDLTYAEITKLRDSGVASTKKRDSVQVIEVLVRQLGQLFLAPMINTMWEQLAGPDAPVEDRPVLVVGMEDPDPAS</sequence>
<dbReference type="AlphaFoldDB" id="A0A1H4WW37"/>
<dbReference type="RefSeq" id="WP_072944470.1">
    <property type="nucleotide sequence ID" value="NZ_CP070609.1"/>
</dbReference>
<dbReference type="InterPro" id="IPR009057">
    <property type="entry name" value="Homeodomain-like_sf"/>
</dbReference>
<evidence type="ECO:0000313" key="5">
    <source>
        <dbReference type="Proteomes" id="UP000183561"/>
    </source>
</evidence>
<dbReference type="PROSITE" id="PS50977">
    <property type="entry name" value="HTH_TETR_2"/>
    <property type="match status" value="1"/>
</dbReference>
<evidence type="ECO:0000256" key="2">
    <source>
        <dbReference type="ARBA" id="ARBA00023125"/>
    </source>
</evidence>
<organism evidence="4 5">
    <name type="scientific">Rhodococcus koreensis</name>
    <dbReference type="NCBI Taxonomy" id="99653"/>
    <lineage>
        <taxon>Bacteria</taxon>
        <taxon>Bacillati</taxon>
        <taxon>Actinomycetota</taxon>
        <taxon>Actinomycetes</taxon>
        <taxon>Mycobacteriales</taxon>
        <taxon>Nocardiaceae</taxon>
        <taxon>Rhodococcus</taxon>
    </lineage>
</organism>
<evidence type="ECO:0000256" key="1">
    <source>
        <dbReference type="ARBA" id="ARBA00023015"/>
    </source>
</evidence>
<name>A0A1H4WW37_9NOCA</name>
<dbReference type="PANTHER" id="PTHR30055:SF234">
    <property type="entry name" value="HTH-TYPE TRANSCRIPTIONAL REGULATOR BETI"/>
    <property type="match status" value="1"/>
</dbReference>
<dbReference type="InterPro" id="IPR001647">
    <property type="entry name" value="HTH_TetR"/>
</dbReference>
<dbReference type="InterPro" id="IPR050109">
    <property type="entry name" value="HTH-type_TetR-like_transc_reg"/>
</dbReference>
<reference evidence="5" key="1">
    <citation type="submission" date="2016-10" db="EMBL/GenBank/DDBJ databases">
        <authorList>
            <person name="Varghese N."/>
            <person name="Submissions S."/>
        </authorList>
    </citation>
    <scope>NUCLEOTIDE SEQUENCE [LARGE SCALE GENOMIC DNA]</scope>
    <source>
        <strain evidence="5">DSM 44498</strain>
    </source>
</reference>
<dbReference type="OrthoDB" id="3403733at2"/>
<protein>
    <submittedName>
        <fullName evidence="4">DNA-binding transcriptional regulator, AcrR family</fullName>
    </submittedName>
</protein>
<dbReference type="Pfam" id="PF00440">
    <property type="entry name" value="TetR_N"/>
    <property type="match status" value="1"/>
</dbReference>
<dbReference type="GO" id="GO:0000976">
    <property type="term" value="F:transcription cis-regulatory region binding"/>
    <property type="evidence" value="ECO:0007669"/>
    <property type="project" value="TreeGrafter"/>
</dbReference>
<dbReference type="GO" id="GO:0003700">
    <property type="term" value="F:DNA-binding transcription factor activity"/>
    <property type="evidence" value="ECO:0007669"/>
    <property type="project" value="TreeGrafter"/>
</dbReference>
<dbReference type="EMBL" id="FNSV01000005">
    <property type="protein sequence ID" value="SEC96948.1"/>
    <property type="molecule type" value="Genomic_DNA"/>
</dbReference>